<dbReference type="Gene3D" id="3.40.50.12760">
    <property type="match status" value="2"/>
</dbReference>
<protein>
    <recommendedName>
        <fullName evidence="2">Mononegavirus-type SAM-dependent 2'-O-MTase domain-containing protein</fullName>
    </recommendedName>
</protein>
<proteinExistence type="predicted"/>
<dbReference type="GO" id="GO:0006370">
    <property type="term" value="P:7-methylguanosine mRNA capping"/>
    <property type="evidence" value="ECO:0007669"/>
    <property type="project" value="TreeGrafter"/>
</dbReference>
<dbReference type="InterPro" id="IPR050851">
    <property type="entry name" value="mRNA_Cap_2O-Ribose_MeTrfase"/>
</dbReference>
<dbReference type="InterPro" id="IPR025786">
    <property type="entry name" value="Mononega_L_MeTrfase"/>
</dbReference>
<dbReference type="EMBL" id="NEVH01014858">
    <property type="protein sequence ID" value="PNF27385.1"/>
    <property type="molecule type" value="Genomic_DNA"/>
</dbReference>
<evidence type="ECO:0000313" key="4">
    <source>
        <dbReference type="Proteomes" id="UP000235965"/>
    </source>
</evidence>
<evidence type="ECO:0000259" key="2">
    <source>
        <dbReference type="PROSITE" id="PS51590"/>
    </source>
</evidence>
<evidence type="ECO:0000256" key="1">
    <source>
        <dbReference type="SAM" id="MobiDB-lite"/>
    </source>
</evidence>
<dbReference type="GO" id="GO:0004483">
    <property type="term" value="F:methyltransferase cap1 activity"/>
    <property type="evidence" value="ECO:0007669"/>
    <property type="project" value="TreeGrafter"/>
</dbReference>
<evidence type="ECO:0000313" key="3">
    <source>
        <dbReference type="EMBL" id="PNF27385.1"/>
    </source>
</evidence>
<feature type="region of interest" description="Disordered" evidence="1">
    <location>
        <begin position="432"/>
        <end position="451"/>
    </location>
</feature>
<sequence>MFTMYEQDTMCLMFLLCSSFRSVQVCKPATSKEGNSEVYVVCLEYKGRDFMEPWLEVLREHYGPSIPDKAMFPQESIPQDFLDQLYECATMFKNLQTDVIETNIRAYQRGRTHTEDFKIKKLKYLIANHFMEKYEVKKLPESEEVVGKSKLKKTVTLNMDPRAEEGSFADRLKKSTLQPVQLLKVLREEVESMSVTWPFHEDVQHFEFPPCVDGFKLEIGKPVKTIQSSKFCLGRLLRIRNQVRDLARKAFHLSQISQTNTQGTPSLQNGVPCKSSVGSQRLDQESELSKKVRKKYPKSELTILNYKEKLWTSIEGANEEAEIHAFLHIMEAIDGMWRDDNLLLQGYPMLTQFNVGLVYMLCHLFNEVYFMKPVKQDFAVVFIKFRQWNPVMRRFLNEVDHTIEKLHREGGSQTVLSLIPVNKLCEHCSSPSKAEVDSSEQSCSMRDGDGSAEIQEDCDRIFYKCVTELNHLCVKEQVTDIIANILEQHEDSSM</sequence>
<name>A0A2J7QFL8_9NEOP</name>
<dbReference type="Proteomes" id="UP000235965">
    <property type="component" value="Unassembled WGS sequence"/>
</dbReference>
<comment type="caution">
    <text evidence="3">The sequence shown here is derived from an EMBL/GenBank/DDBJ whole genome shotgun (WGS) entry which is preliminary data.</text>
</comment>
<dbReference type="GO" id="GO:0005634">
    <property type="term" value="C:nucleus"/>
    <property type="evidence" value="ECO:0007669"/>
    <property type="project" value="TreeGrafter"/>
</dbReference>
<dbReference type="OrthoDB" id="429597at2759"/>
<gene>
    <name evidence="3" type="ORF">B7P43_G17491</name>
</gene>
<dbReference type="GO" id="GO:0005737">
    <property type="term" value="C:cytoplasm"/>
    <property type="evidence" value="ECO:0007669"/>
    <property type="project" value="TreeGrafter"/>
</dbReference>
<organism evidence="3 4">
    <name type="scientific">Cryptotermes secundus</name>
    <dbReference type="NCBI Taxonomy" id="105785"/>
    <lineage>
        <taxon>Eukaryota</taxon>
        <taxon>Metazoa</taxon>
        <taxon>Ecdysozoa</taxon>
        <taxon>Arthropoda</taxon>
        <taxon>Hexapoda</taxon>
        <taxon>Insecta</taxon>
        <taxon>Pterygota</taxon>
        <taxon>Neoptera</taxon>
        <taxon>Polyneoptera</taxon>
        <taxon>Dictyoptera</taxon>
        <taxon>Blattodea</taxon>
        <taxon>Blattoidea</taxon>
        <taxon>Termitoidae</taxon>
        <taxon>Kalotermitidae</taxon>
        <taxon>Cryptotermitinae</taxon>
        <taxon>Cryptotermes</taxon>
    </lineage>
</organism>
<accession>A0A2J7QFL8</accession>
<dbReference type="PROSITE" id="PS51590">
    <property type="entry name" value="SAM_MT_MNV_L"/>
    <property type="match status" value="1"/>
</dbReference>
<reference evidence="3 4" key="1">
    <citation type="submission" date="2017-12" db="EMBL/GenBank/DDBJ databases">
        <title>Hemimetabolous genomes reveal molecular basis of termite eusociality.</title>
        <authorList>
            <person name="Harrison M.C."/>
            <person name="Jongepier E."/>
            <person name="Robertson H.M."/>
            <person name="Arning N."/>
            <person name="Bitard-Feildel T."/>
            <person name="Chao H."/>
            <person name="Childers C.P."/>
            <person name="Dinh H."/>
            <person name="Doddapaneni H."/>
            <person name="Dugan S."/>
            <person name="Gowin J."/>
            <person name="Greiner C."/>
            <person name="Han Y."/>
            <person name="Hu H."/>
            <person name="Hughes D.S.T."/>
            <person name="Huylmans A.-K."/>
            <person name="Kemena C."/>
            <person name="Kremer L.P.M."/>
            <person name="Lee S.L."/>
            <person name="Lopez-Ezquerra A."/>
            <person name="Mallet L."/>
            <person name="Monroy-Kuhn J.M."/>
            <person name="Moser A."/>
            <person name="Murali S.C."/>
            <person name="Muzny D.M."/>
            <person name="Otani S."/>
            <person name="Piulachs M.-D."/>
            <person name="Poelchau M."/>
            <person name="Qu J."/>
            <person name="Schaub F."/>
            <person name="Wada-Katsumata A."/>
            <person name="Worley K.C."/>
            <person name="Xie Q."/>
            <person name="Ylla G."/>
            <person name="Poulsen M."/>
            <person name="Gibbs R.A."/>
            <person name="Schal C."/>
            <person name="Richards S."/>
            <person name="Belles X."/>
            <person name="Korb J."/>
            <person name="Bornberg-Bauer E."/>
        </authorList>
    </citation>
    <scope>NUCLEOTIDE SEQUENCE [LARGE SCALE GENOMIC DNA]</scope>
    <source>
        <tissue evidence="3">Whole body</tissue>
    </source>
</reference>
<feature type="domain" description="Mononegavirus-type SAM-dependent 2'-O-MTase" evidence="2">
    <location>
        <begin position="1"/>
        <end position="41"/>
    </location>
</feature>
<keyword evidence="4" id="KW-1185">Reference proteome</keyword>
<dbReference type="PANTHER" id="PTHR16121">
    <property type="entry name" value="CAP-SPECIFIC MRNA (NUCLEOSIDE-2'-O-)-METHYLTRANSFERASE 1-RELATED"/>
    <property type="match status" value="1"/>
</dbReference>
<dbReference type="EMBL" id="NEVH01014858">
    <property type="protein sequence ID" value="PNF27386.1"/>
    <property type="molecule type" value="Genomic_DNA"/>
</dbReference>
<feature type="region of interest" description="Disordered" evidence="1">
    <location>
        <begin position="261"/>
        <end position="286"/>
    </location>
</feature>
<dbReference type="PANTHER" id="PTHR16121:SF2">
    <property type="entry name" value="CAP-SPECIFIC MRNA (NUCLEOSIDE-2'-O-)-METHYLTRANSFERASE 2"/>
    <property type="match status" value="1"/>
</dbReference>
<dbReference type="AlphaFoldDB" id="A0A2J7QFL8"/>